<comment type="caution">
    <text evidence="1">The sequence shown here is derived from an EMBL/GenBank/DDBJ whole genome shotgun (WGS) entry which is preliminary data.</text>
</comment>
<dbReference type="SMR" id="A0A8T3BFD4"/>
<gene>
    <name evidence="1" type="ORF">KFK09_014354</name>
</gene>
<proteinExistence type="predicted"/>
<evidence type="ECO:0000313" key="2">
    <source>
        <dbReference type="Proteomes" id="UP000829196"/>
    </source>
</evidence>
<keyword evidence="2" id="KW-1185">Reference proteome</keyword>
<dbReference type="EMBL" id="JAGYWB010000010">
    <property type="protein sequence ID" value="KAI0508219.1"/>
    <property type="molecule type" value="Genomic_DNA"/>
</dbReference>
<reference evidence="1" key="1">
    <citation type="journal article" date="2022" name="Front. Genet.">
        <title>Chromosome-Scale Assembly of the Dendrobium nobile Genome Provides Insights Into the Molecular Mechanism of the Biosynthesis of the Medicinal Active Ingredient of Dendrobium.</title>
        <authorList>
            <person name="Xu Q."/>
            <person name="Niu S.-C."/>
            <person name="Li K.-L."/>
            <person name="Zheng P.-J."/>
            <person name="Zhang X.-J."/>
            <person name="Jia Y."/>
            <person name="Liu Y."/>
            <person name="Niu Y.-X."/>
            <person name="Yu L.-H."/>
            <person name="Chen D.-F."/>
            <person name="Zhang G.-Q."/>
        </authorList>
    </citation>
    <scope>NUCLEOTIDE SEQUENCE</scope>
    <source>
        <tissue evidence="1">Leaf</tissue>
    </source>
</reference>
<organism evidence="1 2">
    <name type="scientific">Dendrobium nobile</name>
    <name type="common">Orchid</name>
    <dbReference type="NCBI Taxonomy" id="94219"/>
    <lineage>
        <taxon>Eukaryota</taxon>
        <taxon>Viridiplantae</taxon>
        <taxon>Streptophyta</taxon>
        <taxon>Embryophyta</taxon>
        <taxon>Tracheophyta</taxon>
        <taxon>Spermatophyta</taxon>
        <taxon>Magnoliopsida</taxon>
        <taxon>Liliopsida</taxon>
        <taxon>Asparagales</taxon>
        <taxon>Orchidaceae</taxon>
        <taxon>Epidendroideae</taxon>
        <taxon>Malaxideae</taxon>
        <taxon>Dendrobiinae</taxon>
        <taxon>Dendrobium</taxon>
    </lineage>
</organism>
<dbReference type="AlphaFoldDB" id="A0A8T3BFD4"/>
<protein>
    <submittedName>
        <fullName evidence="1">Uncharacterized protein</fullName>
    </submittedName>
</protein>
<evidence type="ECO:0000313" key="1">
    <source>
        <dbReference type="EMBL" id="KAI0508219.1"/>
    </source>
</evidence>
<dbReference type="Proteomes" id="UP000829196">
    <property type="component" value="Unassembled WGS sequence"/>
</dbReference>
<accession>A0A8T3BFD4</accession>
<sequence>MQDLIKTKDTSFVQAWLLDSEPQAEHLLSDFLQPFPKASSVQIHEHIDFPNLLLKTATSKLALHSYRTPAAPYQQPVPSPPSPLLCQTVNPKLLSALLQ</sequence>
<name>A0A8T3BFD4_DENNO</name>